<dbReference type="InterPro" id="IPR010730">
    <property type="entry name" value="HET"/>
</dbReference>
<evidence type="ECO:0000313" key="2">
    <source>
        <dbReference type="EMBL" id="CAH0039892.1"/>
    </source>
</evidence>
<evidence type="ECO:0000313" key="3">
    <source>
        <dbReference type="Proteomes" id="UP000696573"/>
    </source>
</evidence>
<sequence length="702" mass="79236">MGNSNMCDSCLEHFTFARPDVIEVIKELKKESVELAVEAGYGDDDLKSLQKDLQDYETDTASLPAGSYAPYPWASGLNVPELQMYPQIWDDEHSRSLAQLRESVKSSGCHLCRSLCKMIEYAARNDVPESAKITTALSCDSAGTESLRLQFAVHIDESCHDGNDVVMGNFECKRIGFFNSNLSIQGEGPFDSLPSTETSVEFLSRNLGSCIKNHPECSSRQTTGWVPTRLLEVRSADSDNDRVFLVEGDSIQAPRDMKPQYLTLSHVWGSSKPLCLTRENYTSLKSGIKTHELPQCYRDAVFLARKLGISHIWIDSLCIIQDSSEDWEREAMTMNKVYTNGICNIAACDGNDSSDSLFSDPGSMPHHKISFKTQYTNGVVEFEVVPIWMDFMRKYSPLYRRAWYVQERFLSTRIMHLTKIPIWECRKNVVTEGCNEPAAQPLMKSSASERELMWPDEQDLGSNLARWRKIVTVYCQSELTLPKDKLVAIGGLAKAFSSLLKEEYCAGIWGGELLDHCLLWRTFHPSTPSTEYIDNTFMGPTVQSPGVVSKVFIRDASFQAVPKSNDVFGQLISAELKLTGKPLEIPDFTAWRHRTRYKIQSTFDREPPVESDKQVYFLPLAKLSHIYSERKKTASIEGVFIQVASQRPEKGSTAFKRVGFGETRGGGDDNTNEHPRYDEIWDYVFGTPLSELEKNLETIILV</sequence>
<proteinExistence type="predicted"/>
<name>A0A9N9VXP1_9HYPO</name>
<feature type="domain" description="Heterokaryon incompatibility" evidence="1">
    <location>
        <begin position="261"/>
        <end position="407"/>
    </location>
</feature>
<comment type="caution">
    <text evidence="2">The sequence shown here is derived from an EMBL/GenBank/DDBJ whole genome shotgun (WGS) entry which is preliminary data.</text>
</comment>
<accession>A0A9N9VXP1</accession>
<dbReference type="PANTHER" id="PTHR33112:SF16">
    <property type="entry name" value="HETEROKARYON INCOMPATIBILITY DOMAIN-CONTAINING PROTEIN"/>
    <property type="match status" value="1"/>
</dbReference>
<protein>
    <recommendedName>
        <fullName evidence="1">Heterokaryon incompatibility domain-containing protein</fullName>
    </recommendedName>
</protein>
<evidence type="ECO:0000259" key="1">
    <source>
        <dbReference type="Pfam" id="PF06985"/>
    </source>
</evidence>
<dbReference type="AlphaFoldDB" id="A0A9N9VXP1"/>
<dbReference type="OrthoDB" id="5362512at2759"/>
<reference evidence="2" key="1">
    <citation type="submission" date="2021-10" db="EMBL/GenBank/DDBJ databases">
        <authorList>
            <person name="Piombo E."/>
        </authorList>
    </citation>
    <scope>NUCLEOTIDE SEQUENCE</scope>
</reference>
<dbReference type="EMBL" id="CABFNQ020000762">
    <property type="protein sequence ID" value="CAH0039892.1"/>
    <property type="molecule type" value="Genomic_DNA"/>
</dbReference>
<gene>
    <name evidence="2" type="ORF">CRHIZ90672A_00005764</name>
</gene>
<dbReference type="PANTHER" id="PTHR33112">
    <property type="entry name" value="DOMAIN PROTEIN, PUTATIVE-RELATED"/>
    <property type="match status" value="1"/>
</dbReference>
<keyword evidence="3" id="KW-1185">Reference proteome</keyword>
<dbReference type="Proteomes" id="UP000696573">
    <property type="component" value="Unassembled WGS sequence"/>
</dbReference>
<dbReference type="Pfam" id="PF06985">
    <property type="entry name" value="HET"/>
    <property type="match status" value="1"/>
</dbReference>
<organism evidence="2 3">
    <name type="scientific">Clonostachys rhizophaga</name>
    <dbReference type="NCBI Taxonomy" id="160324"/>
    <lineage>
        <taxon>Eukaryota</taxon>
        <taxon>Fungi</taxon>
        <taxon>Dikarya</taxon>
        <taxon>Ascomycota</taxon>
        <taxon>Pezizomycotina</taxon>
        <taxon>Sordariomycetes</taxon>
        <taxon>Hypocreomycetidae</taxon>
        <taxon>Hypocreales</taxon>
        <taxon>Bionectriaceae</taxon>
        <taxon>Clonostachys</taxon>
    </lineage>
</organism>